<comment type="similarity">
    <text evidence="1">Belongs to the ABC transporter superfamily.</text>
</comment>
<evidence type="ECO:0000256" key="3">
    <source>
        <dbReference type="ARBA" id="ARBA00022741"/>
    </source>
</evidence>
<name>A0A1H3HL35_9EURY</name>
<dbReference type="SMART" id="SM00382">
    <property type="entry name" value="AAA"/>
    <property type="match status" value="1"/>
</dbReference>
<organism evidence="9 10">
    <name type="scientific">Halopenitus persicus</name>
    <dbReference type="NCBI Taxonomy" id="1048396"/>
    <lineage>
        <taxon>Archaea</taxon>
        <taxon>Methanobacteriati</taxon>
        <taxon>Methanobacteriota</taxon>
        <taxon>Stenosarchaea group</taxon>
        <taxon>Halobacteria</taxon>
        <taxon>Halobacteriales</taxon>
        <taxon>Haloferacaceae</taxon>
        <taxon>Halopenitus</taxon>
    </lineage>
</organism>
<protein>
    <recommendedName>
        <fullName evidence="7">Probable branched-chain amino acid transport ATP-binding protein LivG</fullName>
    </recommendedName>
</protein>
<keyword evidence="4 9" id="KW-0067">ATP-binding</keyword>
<dbReference type="PROSITE" id="PS00211">
    <property type="entry name" value="ABC_TRANSPORTER_1"/>
    <property type="match status" value="1"/>
</dbReference>
<dbReference type="PANTHER" id="PTHR45772:SF3">
    <property type="entry name" value="ABC TRANSPORTER ATP-BINDING PROTEIN"/>
    <property type="match status" value="1"/>
</dbReference>
<dbReference type="GO" id="GO:0005886">
    <property type="term" value="C:plasma membrane"/>
    <property type="evidence" value="ECO:0007669"/>
    <property type="project" value="TreeGrafter"/>
</dbReference>
<dbReference type="GO" id="GO:0005524">
    <property type="term" value="F:ATP binding"/>
    <property type="evidence" value="ECO:0007669"/>
    <property type="project" value="UniProtKB-KW"/>
</dbReference>
<dbReference type="Proteomes" id="UP000199079">
    <property type="component" value="Unassembled WGS sequence"/>
</dbReference>
<keyword evidence="2" id="KW-0813">Transport</keyword>
<sequence>MTTERETNIALETQGLTRQFGQLVAVDEVDLTVEKDSFHCIIGPNGAGKTTLFNLLSGALSPTSGSIILNGRDITNTTPEQRVHYGLGRSFQISDVFTNLTVKENIRLGIQSRQYRDLGVVDKLFSPTATFEDIERRTAEVLEQTDLMEYADTEASALSYGNKRRLEISIVLATDPEVVLLDEPTAGMSRENTMATIEMLQGILADKTLVLVEHDIDLVMELADRITVLHNGATLAVGSPDEIADSEEVNRVYLGEP</sequence>
<dbReference type="FunFam" id="3.40.50.300:FF:000421">
    <property type="entry name" value="Branched-chain amino acid ABC transporter ATP-binding protein"/>
    <property type="match status" value="1"/>
</dbReference>
<dbReference type="InterPro" id="IPR027417">
    <property type="entry name" value="P-loop_NTPase"/>
</dbReference>
<keyword evidence="10" id="KW-1185">Reference proteome</keyword>
<dbReference type="SUPFAM" id="SSF52540">
    <property type="entry name" value="P-loop containing nucleoside triphosphate hydrolases"/>
    <property type="match status" value="1"/>
</dbReference>
<evidence type="ECO:0000313" key="10">
    <source>
        <dbReference type="Proteomes" id="UP000199079"/>
    </source>
</evidence>
<dbReference type="CDD" id="cd03219">
    <property type="entry name" value="ABC_Mj1267_LivG_branched"/>
    <property type="match status" value="1"/>
</dbReference>
<keyword evidence="5" id="KW-0029">Amino-acid transport</keyword>
<dbReference type="InterPro" id="IPR051120">
    <property type="entry name" value="ABC_AA/LPS_Transport"/>
</dbReference>
<accession>A0A1H3HL35</accession>
<dbReference type="PANTHER" id="PTHR45772">
    <property type="entry name" value="CONSERVED COMPONENT OF ABC TRANSPORTER FOR NATURAL AMINO ACIDS-RELATED"/>
    <property type="match status" value="1"/>
</dbReference>
<dbReference type="Pfam" id="PF00005">
    <property type="entry name" value="ABC_tran"/>
    <property type="match status" value="1"/>
</dbReference>
<comment type="function">
    <text evidence="6">Probable component of a branched-chain amino-acid transport system.</text>
</comment>
<evidence type="ECO:0000256" key="4">
    <source>
        <dbReference type="ARBA" id="ARBA00022840"/>
    </source>
</evidence>
<dbReference type="GO" id="GO:0006865">
    <property type="term" value="P:amino acid transport"/>
    <property type="evidence" value="ECO:0007669"/>
    <property type="project" value="UniProtKB-KW"/>
</dbReference>
<evidence type="ECO:0000256" key="6">
    <source>
        <dbReference type="ARBA" id="ARBA00056071"/>
    </source>
</evidence>
<keyword evidence="3" id="KW-0547">Nucleotide-binding</keyword>
<dbReference type="InterPro" id="IPR003439">
    <property type="entry name" value="ABC_transporter-like_ATP-bd"/>
</dbReference>
<evidence type="ECO:0000256" key="5">
    <source>
        <dbReference type="ARBA" id="ARBA00022970"/>
    </source>
</evidence>
<dbReference type="EMBL" id="FNPC01000003">
    <property type="protein sequence ID" value="SDY16236.1"/>
    <property type="molecule type" value="Genomic_DNA"/>
</dbReference>
<dbReference type="Gene3D" id="3.40.50.300">
    <property type="entry name" value="P-loop containing nucleotide triphosphate hydrolases"/>
    <property type="match status" value="1"/>
</dbReference>
<dbReference type="AlphaFoldDB" id="A0A1H3HL35"/>
<evidence type="ECO:0000256" key="2">
    <source>
        <dbReference type="ARBA" id="ARBA00022448"/>
    </source>
</evidence>
<evidence type="ECO:0000259" key="8">
    <source>
        <dbReference type="PROSITE" id="PS50893"/>
    </source>
</evidence>
<proteinExistence type="inferred from homology"/>
<dbReference type="InterPro" id="IPR003593">
    <property type="entry name" value="AAA+_ATPase"/>
</dbReference>
<reference evidence="10" key="1">
    <citation type="submission" date="2016-10" db="EMBL/GenBank/DDBJ databases">
        <authorList>
            <person name="Varghese N."/>
            <person name="Submissions S."/>
        </authorList>
    </citation>
    <scope>NUCLEOTIDE SEQUENCE [LARGE SCALE GENOMIC DNA]</scope>
    <source>
        <strain evidence="10">DC30,IBRC 10041,KCTC 4046</strain>
    </source>
</reference>
<evidence type="ECO:0000256" key="1">
    <source>
        <dbReference type="ARBA" id="ARBA00005417"/>
    </source>
</evidence>
<gene>
    <name evidence="9" type="ORF">SAMN05216564_103327</name>
</gene>
<feature type="domain" description="ABC transporter" evidence="8">
    <location>
        <begin position="11"/>
        <end position="256"/>
    </location>
</feature>
<dbReference type="GO" id="GO:0016887">
    <property type="term" value="F:ATP hydrolysis activity"/>
    <property type="evidence" value="ECO:0007669"/>
    <property type="project" value="InterPro"/>
</dbReference>
<dbReference type="OrthoDB" id="44250at2157"/>
<evidence type="ECO:0000256" key="7">
    <source>
        <dbReference type="ARBA" id="ARBA00072811"/>
    </source>
</evidence>
<dbReference type="RefSeq" id="WP_092731686.1">
    <property type="nucleotide sequence ID" value="NZ_FNPC01000003.1"/>
</dbReference>
<dbReference type="PROSITE" id="PS50893">
    <property type="entry name" value="ABC_TRANSPORTER_2"/>
    <property type="match status" value="1"/>
</dbReference>
<evidence type="ECO:0000313" key="9">
    <source>
        <dbReference type="EMBL" id="SDY16236.1"/>
    </source>
</evidence>
<dbReference type="InterPro" id="IPR017871">
    <property type="entry name" value="ABC_transporter-like_CS"/>
</dbReference>